<evidence type="ECO:0000313" key="3">
    <source>
        <dbReference type="Proteomes" id="UP000634308"/>
    </source>
</evidence>
<gene>
    <name evidence="2" type="ORF">GCM10008959_04290</name>
</gene>
<dbReference type="Proteomes" id="UP000634308">
    <property type="component" value="Unassembled WGS sequence"/>
</dbReference>
<dbReference type="EMBL" id="BMQM01000002">
    <property type="protein sequence ID" value="GGR46426.1"/>
    <property type="molecule type" value="Genomic_DNA"/>
</dbReference>
<proteinExistence type="predicted"/>
<feature type="transmembrane region" description="Helical" evidence="1">
    <location>
        <begin position="6"/>
        <end position="30"/>
    </location>
</feature>
<keyword evidence="1" id="KW-0812">Transmembrane</keyword>
<name>A0ABQ2RL81_9DEIO</name>
<protein>
    <recommendedName>
        <fullName evidence="4">DUF4083 domain-containing protein</fullName>
    </recommendedName>
</protein>
<reference evidence="3" key="1">
    <citation type="journal article" date="2019" name="Int. J. Syst. Evol. Microbiol.">
        <title>The Global Catalogue of Microorganisms (GCM) 10K type strain sequencing project: providing services to taxonomists for standard genome sequencing and annotation.</title>
        <authorList>
            <consortium name="The Broad Institute Genomics Platform"/>
            <consortium name="The Broad Institute Genome Sequencing Center for Infectious Disease"/>
            <person name="Wu L."/>
            <person name="Ma J."/>
        </authorList>
    </citation>
    <scope>NUCLEOTIDE SEQUENCE [LARGE SCALE GENOMIC DNA]</scope>
    <source>
        <strain evidence="3">JCM 31404</strain>
    </source>
</reference>
<evidence type="ECO:0000313" key="2">
    <source>
        <dbReference type="EMBL" id="GGR46426.1"/>
    </source>
</evidence>
<evidence type="ECO:0000256" key="1">
    <source>
        <dbReference type="SAM" id="Phobius"/>
    </source>
</evidence>
<keyword evidence="1" id="KW-0472">Membrane</keyword>
<evidence type="ECO:0008006" key="4">
    <source>
        <dbReference type="Google" id="ProtNLM"/>
    </source>
</evidence>
<dbReference type="RefSeq" id="WP_189063343.1">
    <property type="nucleotide sequence ID" value="NZ_BMQM01000002.1"/>
</dbReference>
<organism evidence="2 3">
    <name type="scientific">Deinococcus seoulensis</name>
    <dbReference type="NCBI Taxonomy" id="1837379"/>
    <lineage>
        <taxon>Bacteria</taxon>
        <taxon>Thermotogati</taxon>
        <taxon>Deinococcota</taxon>
        <taxon>Deinococci</taxon>
        <taxon>Deinococcales</taxon>
        <taxon>Deinococcaceae</taxon>
        <taxon>Deinococcus</taxon>
    </lineage>
</organism>
<accession>A0ABQ2RL81</accession>
<sequence>MPPLGLPDLLLLLTVLSVIVGLIALIRFVVRHAGERSERSRLHDLERRIQQLERERLH</sequence>
<keyword evidence="1" id="KW-1133">Transmembrane helix</keyword>
<comment type="caution">
    <text evidence="2">The sequence shown here is derived from an EMBL/GenBank/DDBJ whole genome shotgun (WGS) entry which is preliminary data.</text>
</comment>
<keyword evidence="3" id="KW-1185">Reference proteome</keyword>